<feature type="domain" description="Exopolyphosphatase C-terminal" evidence="6">
    <location>
        <begin position="315"/>
        <end position="493"/>
    </location>
</feature>
<dbReference type="SUPFAM" id="SSF53067">
    <property type="entry name" value="Actin-like ATPase domain"/>
    <property type="match status" value="2"/>
</dbReference>
<dbReference type="Gene3D" id="3.30.420.40">
    <property type="match status" value="1"/>
</dbReference>
<comment type="similarity">
    <text evidence="1">Belongs to the GppA/Ppx family.</text>
</comment>
<dbReference type="PANTHER" id="PTHR30005:SF0">
    <property type="entry name" value="RETROGRADE REGULATION PROTEIN 2"/>
    <property type="match status" value="1"/>
</dbReference>
<keyword evidence="8" id="KW-1185">Reference proteome</keyword>
<accession>A0A366FMG6</accession>
<dbReference type="AlphaFoldDB" id="A0A366FMG6"/>
<dbReference type="NCBIfam" id="TIGR03706">
    <property type="entry name" value="exo_poly_only"/>
    <property type="match status" value="1"/>
</dbReference>
<evidence type="ECO:0000313" key="7">
    <source>
        <dbReference type="EMBL" id="RBP15828.1"/>
    </source>
</evidence>
<evidence type="ECO:0000259" key="6">
    <source>
        <dbReference type="Pfam" id="PF21697"/>
    </source>
</evidence>
<dbReference type="RefSeq" id="WP_113888651.1">
    <property type="nucleotide sequence ID" value="NZ_QNRK01000007.1"/>
</dbReference>
<dbReference type="GO" id="GO:0006793">
    <property type="term" value="P:phosphorus metabolic process"/>
    <property type="evidence" value="ECO:0007669"/>
    <property type="project" value="InterPro"/>
</dbReference>
<protein>
    <recommendedName>
        <fullName evidence="2">exopolyphosphatase</fullName>
        <ecNumber evidence="2">3.6.1.11</ecNumber>
    </recommendedName>
</protein>
<dbReference type="InterPro" id="IPR048951">
    <property type="entry name" value="Ppx_C"/>
</dbReference>
<comment type="caution">
    <text evidence="7">The sequence shown here is derived from an EMBL/GenBank/DDBJ whole genome shotgun (WGS) entry which is preliminary data.</text>
</comment>
<reference evidence="7 8" key="1">
    <citation type="submission" date="2018-06" db="EMBL/GenBank/DDBJ databases">
        <title>Genomic Encyclopedia of Type Strains, Phase IV (KMG-IV): sequencing the most valuable type-strain genomes for metagenomic binning, comparative biology and taxonomic classification.</title>
        <authorList>
            <person name="Goeker M."/>
        </authorList>
    </citation>
    <scope>NUCLEOTIDE SEQUENCE [LARGE SCALE GENOMIC DNA]</scope>
    <source>
        <strain evidence="7 8">DSM 24875</strain>
    </source>
</reference>
<dbReference type="Gene3D" id="3.30.420.150">
    <property type="entry name" value="Exopolyphosphatase. Domain 2"/>
    <property type="match status" value="1"/>
</dbReference>
<dbReference type="OrthoDB" id="3698573at2"/>
<dbReference type="SUPFAM" id="SSF109604">
    <property type="entry name" value="HD-domain/PDEase-like"/>
    <property type="match status" value="1"/>
</dbReference>
<evidence type="ECO:0000256" key="2">
    <source>
        <dbReference type="ARBA" id="ARBA00012451"/>
    </source>
</evidence>
<keyword evidence="3" id="KW-0378">Hydrolase</keyword>
<organism evidence="7 8">
    <name type="scientific">Roseiarcus fermentans</name>
    <dbReference type="NCBI Taxonomy" id="1473586"/>
    <lineage>
        <taxon>Bacteria</taxon>
        <taxon>Pseudomonadati</taxon>
        <taxon>Pseudomonadota</taxon>
        <taxon>Alphaproteobacteria</taxon>
        <taxon>Hyphomicrobiales</taxon>
        <taxon>Roseiarcaceae</taxon>
        <taxon>Roseiarcus</taxon>
    </lineage>
</organism>
<gene>
    <name evidence="7" type="ORF">DFR50_10798</name>
</gene>
<name>A0A366FMG6_9HYPH</name>
<evidence type="ECO:0000256" key="1">
    <source>
        <dbReference type="ARBA" id="ARBA00007125"/>
    </source>
</evidence>
<evidence type="ECO:0000259" key="5">
    <source>
        <dbReference type="Pfam" id="PF02541"/>
    </source>
</evidence>
<dbReference type="InterPro" id="IPR043129">
    <property type="entry name" value="ATPase_NBD"/>
</dbReference>
<evidence type="ECO:0000256" key="3">
    <source>
        <dbReference type="ARBA" id="ARBA00022801"/>
    </source>
</evidence>
<feature type="domain" description="Ppx/GppA phosphatase N-terminal" evidence="5">
    <location>
        <begin position="33"/>
        <end position="306"/>
    </location>
</feature>
<dbReference type="Pfam" id="PF21697">
    <property type="entry name" value="Ppx_C"/>
    <property type="match status" value="1"/>
</dbReference>
<dbReference type="EMBL" id="QNRK01000007">
    <property type="protein sequence ID" value="RBP15828.1"/>
    <property type="molecule type" value="Genomic_DNA"/>
</dbReference>
<evidence type="ECO:0000256" key="4">
    <source>
        <dbReference type="ARBA" id="ARBA00047607"/>
    </source>
</evidence>
<dbReference type="InterPro" id="IPR003695">
    <property type="entry name" value="Ppx_GppA_N"/>
</dbReference>
<sequence length="503" mass="54156">MPDSVGQDRSPGPPVAIIDIGSNSVRLVAYEAHARAPTPTFNEKALCGLGKGVATTGLLPEDAVAKALAALQRFRVLCDTMGISDVRGIATAAVRDAANGPQFLALAEQAIGCRIELLAGSQEAHLSALGVVSSIHRADGLVGDLGGGSLELIDVRSGRVGAGLTLPLGGLSLMDLSERSPKKAARIVREQLAGVKMLQGLAGRTFYAVGGTWRALARLHMRQRQYPMNVMHNYVVPTADAVEFARLVERIEVDALMEIESVSAARRPLLAYGAAVLEEIIRAAPPKEIVVSALGVREGLLYSQLPPETQAEDPLIVSARELNRFRSRAPAHAEELFDWTSRLIASSHLEETDEDRRLRHAVCLLSDISWRAHPDYRGTQAYDLVVNSAFIGVDHPARAFLALAAAYRHLSNEDFVTPQSRSLVSARQLDRARILGAAMRVAYNISAAMPGVLPRAPMVCEKGRVVLTLPAELAPLSGDRLQSRIRQFARLIGGDPEIRASLM</sequence>
<dbReference type="EC" id="3.6.1.11" evidence="2"/>
<dbReference type="Proteomes" id="UP000253529">
    <property type="component" value="Unassembled WGS sequence"/>
</dbReference>
<dbReference type="Gene3D" id="1.10.3210.10">
    <property type="entry name" value="Hypothetical protein af1432"/>
    <property type="match status" value="1"/>
</dbReference>
<dbReference type="PANTHER" id="PTHR30005">
    <property type="entry name" value="EXOPOLYPHOSPHATASE"/>
    <property type="match status" value="1"/>
</dbReference>
<dbReference type="CDD" id="cd24052">
    <property type="entry name" value="ASKHA_NBD_HpPPX-GppA-like"/>
    <property type="match status" value="1"/>
</dbReference>
<dbReference type="GO" id="GO:0004309">
    <property type="term" value="F:exopolyphosphatase activity"/>
    <property type="evidence" value="ECO:0007669"/>
    <property type="project" value="UniProtKB-EC"/>
</dbReference>
<comment type="catalytic activity">
    <reaction evidence="4">
        <text>[phosphate](n) + H2O = [phosphate](n-1) + phosphate + H(+)</text>
        <dbReference type="Rhea" id="RHEA:21528"/>
        <dbReference type="Rhea" id="RHEA-COMP:9859"/>
        <dbReference type="Rhea" id="RHEA-COMP:14279"/>
        <dbReference type="ChEBI" id="CHEBI:15377"/>
        <dbReference type="ChEBI" id="CHEBI:15378"/>
        <dbReference type="ChEBI" id="CHEBI:16838"/>
        <dbReference type="ChEBI" id="CHEBI:43474"/>
        <dbReference type="EC" id="3.6.1.11"/>
    </reaction>
</comment>
<evidence type="ECO:0000313" key="8">
    <source>
        <dbReference type="Proteomes" id="UP000253529"/>
    </source>
</evidence>
<proteinExistence type="inferred from homology"/>
<dbReference type="InterPro" id="IPR022371">
    <property type="entry name" value="Exopolyphosphatase"/>
</dbReference>
<dbReference type="Pfam" id="PF02541">
    <property type="entry name" value="Ppx-GppA"/>
    <property type="match status" value="1"/>
</dbReference>
<dbReference type="InterPro" id="IPR050273">
    <property type="entry name" value="GppA/Ppx_hydrolase"/>
</dbReference>